<dbReference type="AlphaFoldDB" id="A0A520N054"/>
<protein>
    <recommendedName>
        <fullName evidence="4">DUF2306 domain-containing protein</fullName>
    </recommendedName>
</protein>
<feature type="transmembrane region" description="Helical" evidence="1">
    <location>
        <begin position="66"/>
        <end position="84"/>
    </location>
</feature>
<feature type="transmembrane region" description="Helical" evidence="1">
    <location>
        <begin position="135"/>
        <end position="153"/>
    </location>
</feature>
<dbReference type="EMBL" id="SHBE01000002">
    <property type="protein sequence ID" value="RZO26835.1"/>
    <property type="molecule type" value="Genomic_DNA"/>
</dbReference>
<name>A0A520N054_9GAMM</name>
<organism evidence="2 3">
    <name type="scientific">SAR86 cluster bacterium</name>
    <dbReference type="NCBI Taxonomy" id="2030880"/>
    <lineage>
        <taxon>Bacteria</taxon>
        <taxon>Pseudomonadati</taxon>
        <taxon>Pseudomonadota</taxon>
        <taxon>Gammaproteobacteria</taxon>
        <taxon>SAR86 cluster</taxon>
    </lineage>
</organism>
<comment type="caution">
    <text evidence="2">The sequence shown here is derived from an EMBL/GenBank/DDBJ whole genome shotgun (WGS) entry which is preliminary data.</text>
</comment>
<sequence length="164" mass="18273">MTLIFGISVIGWMHTITGSIAIVLGLYILWQYKIISSRLTSGKIYIILTALSAATSLLIFNKGGFNLAHLLGIITIVALLVGYICERKDFFGLSSYVQAASYSSTLLFSLIPGMSEIFTRLPAGNPLADSIFDPILQKTFLFLTFLFFCLITYQSYWIRFKSKA</sequence>
<proteinExistence type="predicted"/>
<keyword evidence="1" id="KW-0472">Membrane</keyword>
<accession>A0A520N054</accession>
<reference evidence="2 3" key="1">
    <citation type="submission" date="2019-02" db="EMBL/GenBank/DDBJ databases">
        <title>Prokaryotic population dynamics and viral predation in marine succession experiment using metagenomics: the confinement effect.</title>
        <authorList>
            <person name="Haro-Moreno J.M."/>
            <person name="Rodriguez-Valera F."/>
            <person name="Lopez-Perez M."/>
        </authorList>
    </citation>
    <scope>NUCLEOTIDE SEQUENCE [LARGE SCALE GENOMIC DNA]</scope>
    <source>
        <strain evidence="2">MED-G159</strain>
    </source>
</reference>
<keyword evidence="1" id="KW-1133">Transmembrane helix</keyword>
<feature type="transmembrane region" description="Helical" evidence="1">
    <location>
        <begin position="42"/>
        <end position="60"/>
    </location>
</feature>
<evidence type="ECO:0000313" key="2">
    <source>
        <dbReference type="EMBL" id="RZO26835.1"/>
    </source>
</evidence>
<evidence type="ECO:0008006" key="4">
    <source>
        <dbReference type="Google" id="ProtNLM"/>
    </source>
</evidence>
<feature type="transmembrane region" description="Helical" evidence="1">
    <location>
        <begin position="96"/>
        <end position="115"/>
    </location>
</feature>
<evidence type="ECO:0000313" key="3">
    <source>
        <dbReference type="Proteomes" id="UP000315825"/>
    </source>
</evidence>
<gene>
    <name evidence="2" type="ORF">EVA92_01405</name>
</gene>
<evidence type="ECO:0000256" key="1">
    <source>
        <dbReference type="SAM" id="Phobius"/>
    </source>
</evidence>
<feature type="transmembrane region" description="Helical" evidence="1">
    <location>
        <begin position="12"/>
        <end position="30"/>
    </location>
</feature>
<dbReference type="Proteomes" id="UP000315825">
    <property type="component" value="Unassembled WGS sequence"/>
</dbReference>
<keyword evidence="1" id="KW-0812">Transmembrane</keyword>